<sequence length="47" mass="5611">VKILDKQRIKGDERKQVILKLKQAYKELSESCAKIEQEKIEKETKEH</sequence>
<evidence type="ECO:0000313" key="2">
    <source>
        <dbReference type="EMBL" id="CAG8855523.1"/>
    </source>
</evidence>
<evidence type="ECO:0000313" key="3">
    <source>
        <dbReference type="Proteomes" id="UP000789901"/>
    </source>
</evidence>
<feature type="coiled-coil region" evidence="1">
    <location>
        <begin position="18"/>
        <end position="45"/>
    </location>
</feature>
<organism evidence="2 3">
    <name type="scientific">Gigaspora margarita</name>
    <dbReference type="NCBI Taxonomy" id="4874"/>
    <lineage>
        <taxon>Eukaryota</taxon>
        <taxon>Fungi</taxon>
        <taxon>Fungi incertae sedis</taxon>
        <taxon>Mucoromycota</taxon>
        <taxon>Glomeromycotina</taxon>
        <taxon>Glomeromycetes</taxon>
        <taxon>Diversisporales</taxon>
        <taxon>Gigasporaceae</taxon>
        <taxon>Gigaspora</taxon>
    </lineage>
</organism>
<gene>
    <name evidence="2" type="ORF">GMARGA_LOCUS44344</name>
</gene>
<accession>A0ABN7XMD1</accession>
<dbReference type="EMBL" id="CAJVQB010150264">
    <property type="protein sequence ID" value="CAG8855523.1"/>
    <property type="molecule type" value="Genomic_DNA"/>
</dbReference>
<protein>
    <submittedName>
        <fullName evidence="2">35122_t:CDS:1</fullName>
    </submittedName>
</protein>
<feature type="non-terminal residue" evidence="2">
    <location>
        <position position="1"/>
    </location>
</feature>
<keyword evidence="3" id="KW-1185">Reference proteome</keyword>
<name>A0ABN7XMD1_GIGMA</name>
<proteinExistence type="predicted"/>
<keyword evidence="1" id="KW-0175">Coiled coil</keyword>
<comment type="caution">
    <text evidence="2">The sequence shown here is derived from an EMBL/GenBank/DDBJ whole genome shotgun (WGS) entry which is preliminary data.</text>
</comment>
<reference evidence="2 3" key="1">
    <citation type="submission" date="2021-06" db="EMBL/GenBank/DDBJ databases">
        <authorList>
            <person name="Kallberg Y."/>
            <person name="Tangrot J."/>
            <person name="Rosling A."/>
        </authorList>
    </citation>
    <scope>NUCLEOTIDE SEQUENCE [LARGE SCALE GENOMIC DNA]</scope>
    <source>
        <strain evidence="2 3">120-4 pot B 10/14</strain>
    </source>
</reference>
<evidence type="ECO:0000256" key="1">
    <source>
        <dbReference type="SAM" id="Coils"/>
    </source>
</evidence>
<dbReference type="Proteomes" id="UP000789901">
    <property type="component" value="Unassembled WGS sequence"/>
</dbReference>